<dbReference type="PANTHER" id="PTHR38357:SF1">
    <property type="entry name" value="EXPRESSED PROTEIN"/>
    <property type="match status" value="1"/>
</dbReference>
<comment type="caution">
    <text evidence="2">The sequence shown here is derived from an EMBL/GenBank/DDBJ whole genome shotgun (WGS) entry which is preliminary data.</text>
</comment>
<feature type="compositionally biased region" description="Basic and acidic residues" evidence="1">
    <location>
        <begin position="203"/>
        <end position="214"/>
    </location>
</feature>
<organism evidence="2 3">
    <name type="scientific">Salvia divinorum</name>
    <name type="common">Maria pastora</name>
    <name type="synonym">Diviner's sage</name>
    <dbReference type="NCBI Taxonomy" id="28513"/>
    <lineage>
        <taxon>Eukaryota</taxon>
        <taxon>Viridiplantae</taxon>
        <taxon>Streptophyta</taxon>
        <taxon>Embryophyta</taxon>
        <taxon>Tracheophyta</taxon>
        <taxon>Spermatophyta</taxon>
        <taxon>Magnoliopsida</taxon>
        <taxon>eudicotyledons</taxon>
        <taxon>Gunneridae</taxon>
        <taxon>Pentapetalae</taxon>
        <taxon>asterids</taxon>
        <taxon>lamiids</taxon>
        <taxon>Lamiales</taxon>
        <taxon>Lamiaceae</taxon>
        <taxon>Nepetoideae</taxon>
        <taxon>Mentheae</taxon>
        <taxon>Salviinae</taxon>
        <taxon>Salvia</taxon>
        <taxon>Salvia subgen. Calosphace</taxon>
    </lineage>
</organism>
<dbReference type="Proteomes" id="UP001567538">
    <property type="component" value="Unassembled WGS sequence"/>
</dbReference>
<dbReference type="EMBL" id="JBEAFC010000007">
    <property type="protein sequence ID" value="KAL1551872.1"/>
    <property type="molecule type" value="Genomic_DNA"/>
</dbReference>
<feature type="compositionally biased region" description="Basic and acidic residues" evidence="1">
    <location>
        <begin position="173"/>
        <end position="185"/>
    </location>
</feature>
<feature type="region of interest" description="Disordered" evidence="1">
    <location>
        <begin position="171"/>
        <end position="243"/>
    </location>
</feature>
<evidence type="ECO:0000313" key="3">
    <source>
        <dbReference type="Proteomes" id="UP001567538"/>
    </source>
</evidence>
<evidence type="ECO:0000313" key="2">
    <source>
        <dbReference type="EMBL" id="KAL1551872.1"/>
    </source>
</evidence>
<accession>A0ABD1H632</accession>
<gene>
    <name evidence="2" type="ORF">AAHA92_19662</name>
</gene>
<dbReference type="PANTHER" id="PTHR38357">
    <property type="entry name" value="EXPRESSED PROTEIN"/>
    <property type="match status" value="1"/>
</dbReference>
<dbReference type="Pfam" id="PF12843">
    <property type="entry name" value="QSregVF_b"/>
    <property type="match status" value="1"/>
</dbReference>
<proteinExistence type="predicted"/>
<dbReference type="InterPro" id="IPR024530">
    <property type="entry name" value="QSregVF_b"/>
</dbReference>
<keyword evidence="3" id="KW-1185">Reference proteome</keyword>
<protein>
    <submittedName>
        <fullName evidence="2">Uncharacterized protein</fullName>
    </submittedName>
</protein>
<name>A0ABD1H632_SALDI</name>
<feature type="compositionally biased region" description="Basic and acidic residues" evidence="1">
    <location>
        <begin position="234"/>
        <end position="243"/>
    </location>
</feature>
<dbReference type="AlphaFoldDB" id="A0ABD1H632"/>
<feature type="compositionally biased region" description="Basic residues" evidence="1">
    <location>
        <begin position="186"/>
        <end position="202"/>
    </location>
</feature>
<sequence length="243" mass="26534">MGPLSLKLPTFAISPNPRPPLRFNLILTRISHRTAAGGSLQASATPARDTVIDFGKYKGRMLGSLPSGYLKWVSTNLRAGDTEEWARLADRVLADPVYRDRIEWEAAENILSGNAATSSGRSAVAELLEISEQFGWDNEEKSGWRKVDFGLLGTSMGGRIPRAAARVAGVGSLKKEEMRRSESGGRGRRGERRDRVRRLRKKMSSERTIVEERGSSSLAGGGVGNGSPFPGREALLKKVLSRE</sequence>
<reference evidence="2 3" key="1">
    <citation type="submission" date="2024-06" db="EMBL/GenBank/DDBJ databases">
        <title>A chromosome level genome sequence of Diviner's sage (Salvia divinorum).</title>
        <authorList>
            <person name="Ford S.A."/>
            <person name="Ro D.-K."/>
            <person name="Ness R.W."/>
            <person name="Phillips M.A."/>
        </authorList>
    </citation>
    <scope>NUCLEOTIDE SEQUENCE [LARGE SCALE GENOMIC DNA]</scope>
    <source>
        <strain evidence="2">SAF-2024a</strain>
        <tissue evidence="2">Leaf</tissue>
    </source>
</reference>
<evidence type="ECO:0000256" key="1">
    <source>
        <dbReference type="SAM" id="MobiDB-lite"/>
    </source>
</evidence>